<evidence type="ECO:0000313" key="1">
    <source>
        <dbReference type="EMBL" id="GEP94444.1"/>
    </source>
</evidence>
<dbReference type="RefSeq" id="WP_146857915.1">
    <property type="nucleotide sequence ID" value="NZ_BKAU01000001.1"/>
</dbReference>
<dbReference type="EMBL" id="BKAU01000001">
    <property type="protein sequence ID" value="GEP94444.1"/>
    <property type="molecule type" value="Genomic_DNA"/>
</dbReference>
<dbReference type="AlphaFoldDB" id="A0A512RFM5"/>
<comment type="caution">
    <text evidence="1">The sequence shown here is derived from an EMBL/GenBank/DDBJ whole genome shotgun (WGS) entry which is preliminary data.</text>
</comment>
<accession>A0A512RFM5</accession>
<organism evidence="1 2">
    <name type="scientific">Chitinophaga cymbidii</name>
    <dbReference type="NCBI Taxonomy" id="1096750"/>
    <lineage>
        <taxon>Bacteria</taxon>
        <taxon>Pseudomonadati</taxon>
        <taxon>Bacteroidota</taxon>
        <taxon>Chitinophagia</taxon>
        <taxon>Chitinophagales</taxon>
        <taxon>Chitinophagaceae</taxon>
        <taxon>Chitinophaga</taxon>
    </lineage>
</organism>
<name>A0A512RFM5_9BACT</name>
<dbReference type="OrthoDB" id="1453820at2"/>
<dbReference type="Proteomes" id="UP000321436">
    <property type="component" value="Unassembled WGS sequence"/>
</dbReference>
<sequence length="148" mass="17422">MDEIERIAFNNAGELFKGSVLHFKVNANNPSYHLLRVKEVVTEIARYDRDSWPSDEKWEDILPGWFIERIKSYDINEILSNSSVLWDYGSWLDAMKNRGWKWYSSNVFEGGFSIYLEAKEFPFSVNPLEYVIYESGVLLPNITFTEEF</sequence>
<keyword evidence="2" id="KW-1185">Reference proteome</keyword>
<protein>
    <submittedName>
        <fullName evidence="1">Uncharacterized protein</fullName>
    </submittedName>
</protein>
<proteinExistence type="predicted"/>
<reference evidence="1 2" key="1">
    <citation type="submission" date="2019-07" db="EMBL/GenBank/DDBJ databases">
        <title>Whole genome shotgun sequence of Chitinophaga cymbidii NBRC 109752.</title>
        <authorList>
            <person name="Hosoyama A."/>
            <person name="Uohara A."/>
            <person name="Ohji S."/>
            <person name="Ichikawa N."/>
        </authorList>
    </citation>
    <scope>NUCLEOTIDE SEQUENCE [LARGE SCALE GENOMIC DNA]</scope>
    <source>
        <strain evidence="1 2">NBRC 109752</strain>
    </source>
</reference>
<gene>
    <name evidence="1" type="ORF">CCY01nite_07040</name>
</gene>
<evidence type="ECO:0000313" key="2">
    <source>
        <dbReference type="Proteomes" id="UP000321436"/>
    </source>
</evidence>